<dbReference type="AlphaFoldDB" id="A0A0V8H6G0"/>
<proteinExistence type="predicted"/>
<gene>
    <name evidence="1" type="ORF">GA0061094_4241</name>
</gene>
<evidence type="ECO:0000313" key="1">
    <source>
        <dbReference type="EMBL" id="SCC35556.1"/>
    </source>
</evidence>
<dbReference type="EMBL" id="FMAU01000010">
    <property type="protein sequence ID" value="SCC35556.1"/>
    <property type="molecule type" value="Genomic_DNA"/>
</dbReference>
<evidence type="ECO:0008006" key="3">
    <source>
        <dbReference type="Google" id="ProtNLM"/>
    </source>
</evidence>
<dbReference type="Proteomes" id="UP000181997">
    <property type="component" value="Unassembled WGS sequence"/>
</dbReference>
<evidence type="ECO:0000313" key="2">
    <source>
        <dbReference type="Proteomes" id="UP000181997"/>
    </source>
</evidence>
<organism evidence="1 2">
    <name type="scientific">[Bacillus] enclensis</name>
    <dbReference type="NCBI Taxonomy" id="1402860"/>
    <lineage>
        <taxon>Bacteria</taxon>
        <taxon>Bacillati</taxon>
        <taxon>Bacillota</taxon>
        <taxon>Bacilli</taxon>
        <taxon>Bacillales</taxon>
        <taxon>Bacillaceae</taxon>
        <taxon>Rossellomorea</taxon>
    </lineage>
</organism>
<dbReference type="RefSeq" id="WP_058299986.1">
    <property type="nucleotide sequence ID" value="NZ_FMAU01000010.1"/>
</dbReference>
<name>A0A0V8H6G0_9BACI</name>
<accession>A0A0V8H6G0</accession>
<sequence length="257" mass="30025">MKTYKQTKDIIYVHKNTDRQFVVSYGINFQDFASNLPKPLKNLLLIKHQYEHGAFNIHTHLEYVEQEEMNKITHDHVDNYGDFCWIDFDEEAGVNELNGQEIAELLYMGHLKQPLHAPFYSKLNNRYAYLSHDDGWFNKVYYRDFADFYHMLGSTVASKLGSMKGGKGLFGMKKEKRYPDIGSQIITSFKEKIKEGMIISLEKAIVSRGKIEIPIWVIGDYFNMDEMIEDYQQFSKSPANGLLVFDRKTKSWSSSIR</sequence>
<reference evidence="2" key="1">
    <citation type="submission" date="2016-08" db="EMBL/GenBank/DDBJ databases">
        <authorList>
            <person name="Varghese N."/>
            <person name="Submissions Spin"/>
        </authorList>
    </citation>
    <scope>NUCLEOTIDE SEQUENCE [LARGE SCALE GENOMIC DNA]</scope>
    <source>
        <strain evidence="2">SGD-1123</strain>
    </source>
</reference>
<protein>
    <recommendedName>
        <fullName evidence="3">Oxalate/formate antiporter</fullName>
    </recommendedName>
</protein>
<dbReference type="OrthoDB" id="8704087at2"/>
<keyword evidence="2" id="KW-1185">Reference proteome</keyword>